<dbReference type="PROSITE" id="PS50885">
    <property type="entry name" value="HAMP"/>
    <property type="match status" value="1"/>
</dbReference>
<evidence type="ECO:0000259" key="4">
    <source>
        <dbReference type="PROSITE" id="PS50887"/>
    </source>
</evidence>
<evidence type="ECO:0000259" key="2">
    <source>
        <dbReference type="PROSITE" id="PS50883"/>
    </source>
</evidence>
<dbReference type="AlphaFoldDB" id="A0A1V2DRQ1"/>
<gene>
    <name evidence="5" type="ORF">BTO32_12025</name>
</gene>
<dbReference type="STRING" id="135739.BTO32_12025"/>
<dbReference type="InterPro" id="IPR035919">
    <property type="entry name" value="EAL_sf"/>
</dbReference>
<evidence type="ECO:0000313" key="5">
    <source>
        <dbReference type="EMBL" id="ONF43394.1"/>
    </source>
</evidence>
<keyword evidence="6" id="KW-1185">Reference proteome</keyword>
<dbReference type="InterPro" id="IPR000160">
    <property type="entry name" value="GGDEF_dom"/>
</dbReference>
<dbReference type="SUPFAM" id="SSF55073">
    <property type="entry name" value="Nucleotide cyclase"/>
    <property type="match status" value="1"/>
</dbReference>
<dbReference type="CDD" id="cd01949">
    <property type="entry name" value="GGDEF"/>
    <property type="match status" value="1"/>
</dbReference>
<dbReference type="SUPFAM" id="SSF141868">
    <property type="entry name" value="EAL domain-like"/>
    <property type="match status" value="1"/>
</dbReference>
<proteinExistence type="predicted"/>
<sequence>MFVNSGGRVTIRRQRGVMSLGSLLLIFTGTLLVAVLLAGIVTSFGYFRGYVSEQLAGHARDGATAIGLSLSNAIDGADPVASASLIDAVFDSGRYLSIRYLDLQGAPVAGRAKPLSSPGVPGWFRRLADLALPVAEAEVVRGWRRLGKVQVVSDPGRAYRDLWRISLALILGAAVIGVAGLVVLFVLIRWTLRPLAALEAQAHALGQRDFRRRVSVRSTRELNRVTEAMNQMADDLGLLFEGQAKLIQHLRRLSNEDGVTGLASRKAFDQRLKTELESEEKSAPGILMLLQLRDFAGFNQACGRAAGDQLLRQVATVIQRFLAGHSGGFAGRRTGAEFAIYLPGALPSDARVWCQALVQELDGLYADRASPRAVAVHAGIARAEPGLRARTLMAAADEALRQAQSREDSDWAFADGGQEHHHSMETWRAIIAQAIREGQVVFWLQPMLREAGGRPIYHQVFSRIRTPEGTLKAGVFVPMAERFGLVEAIDRLLVRQVLARLKAHPEQPLAVSLAGASVASEPFRRDLVAWLARAGRPVVSNLWIGLSEQTIHHHRKAVGQLLRALARLDVPVLVDHFGVGGVPFSYLRNLPFCALRIDHSFIHGIDGHEENRFYLESVIAIAHSRGVRVFASGVETAAEYAILCKLGIDGAMGYHLGRPFAADQQPTGD</sequence>
<dbReference type="Gene3D" id="3.20.20.450">
    <property type="entry name" value="EAL domain"/>
    <property type="match status" value="1"/>
</dbReference>
<feature type="domain" description="HAMP" evidence="3">
    <location>
        <begin position="189"/>
        <end position="241"/>
    </location>
</feature>
<dbReference type="GO" id="GO:0071111">
    <property type="term" value="F:cyclic-guanylate-specific phosphodiesterase activity"/>
    <property type="evidence" value="ECO:0007669"/>
    <property type="project" value="InterPro"/>
</dbReference>
<dbReference type="RefSeq" id="WP_076724859.1">
    <property type="nucleotide sequence ID" value="NZ_MSCW01000007.1"/>
</dbReference>
<dbReference type="Pfam" id="PF00563">
    <property type="entry name" value="EAL"/>
    <property type="match status" value="1"/>
</dbReference>
<dbReference type="InterPro" id="IPR029787">
    <property type="entry name" value="Nucleotide_cyclase"/>
</dbReference>
<accession>A0A1V2DRQ1</accession>
<dbReference type="SMART" id="SM00052">
    <property type="entry name" value="EAL"/>
    <property type="match status" value="1"/>
</dbReference>
<dbReference type="CDD" id="cd06225">
    <property type="entry name" value="HAMP"/>
    <property type="match status" value="1"/>
</dbReference>
<dbReference type="InterPro" id="IPR003660">
    <property type="entry name" value="HAMP_dom"/>
</dbReference>
<feature type="domain" description="GGDEF" evidence="4">
    <location>
        <begin position="283"/>
        <end position="416"/>
    </location>
</feature>
<dbReference type="Proteomes" id="UP000189339">
    <property type="component" value="Unassembled WGS sequence"/>
</dbReference>
<feature type="transmembrane region" description="Helical" evidence="1">
    <location>
        <begin position="20"/>
        <end position="47"/>
    </location>
</feature>
<dbReference type="EMBL" id="MSCW01000007">
    <property type="protein sequence ID" value="ONF43394.1"/>
    <property type="molecule type" value="Genomic_DNA"/>
</dbReference>
<dbReference type="Pfam" id="PF00990">
    <property type="entry name" value="GGDEF"/>
    <property type="match status" value="1"/>
</dbReference>
<dbReference type="NCBIfam" id="TIGR00254">
    <property type="entry name" value="GGDEF"/>
    <property type="match status" value="1"/>
</dbReference>
<dbReference type="CDD" id="cd01948">
    <property type="entry name" value="EAL"/>
    <property type="match status" value="1"/>
</dbReference>
<dbReference type="InterPro" id="IPR050706">
    <property type="entry name" value="Cyclic-di-GMP_PDE-like"/>
</dbReference>
<evidence type="ECO:0000313" key="6">
    <source>
        <dbReference type="Proteomes" id="UP000189339"/>
    </source>
</evidence>
<dbReference type="InterPro" id="IPR043128">
    <property type="entry name" value="Rev_trsase/Diguanyl_cyclase"/>
</dbReference>
<dbReference type="PROSITE" id="PS50883">
    <property type="entry name" value="EAL"/>
    <property type="match status" value="1"/>
</dbReference>
<dbReference type="GO" id="GO:0007165">
    <property type="term" value="P:signal transduction"/>
    <property type="evidence" value="ECO:0007669"/>
    <property type="project" value="InterPro"/>
</dbReference>
<organism evidence="5 6">
    <name type="scientific">Marinobacter lutaoensis</name>
    <dbReference type="NCBI Taxonomy" id="135739"/>
    <lineage>
        <taxon>Bacteria</taxon>
        <taxon>Pseudomonadati</taxon>
        <taxon>Pseudomonadota</taxon>
        <taxon>Gammaproteobacteria</taxon>
        <taxon>Pseudomonadales</taxon>
        <taxon>Marinobacteraceae</taxon>
        <taxon>Marinobacter</taxon>
    </lineage>
</organism>
<dbReference type="Pfam" id="PF00672">
    <property type="entry name" value="HAMP"/>
    <property type="match status" value="1"/>
</dbReference>
<evidence type="ECO:0000259" key="3">
    <source>
        <dbReference type="PROSITE" id="PS50885"/>
    </source>
</evidence>
<feature type="transmembrane region" description="Helical" evidence="1">
    <location>
        <begin position="165"/>
        <end position="188"/>
    </location>
</feature>
<keyword evidence="1" id="KW-0812">Transmembrane</keyword>
<dbReference type="InterPro" id="IPR042461">
    <property type="entry name" value="LapD_MoxY_peri_C"/>
</dbReference>
<dbReference type="PROSITE" id="PS50887">
    <property type="entry name" value="GGDEF"/>
    <property type="match status" value="1"/>
</dbReference>
<dbReference type="PANTHER" id="PTHR33121">
    <property type="entry name" value="CYCLIC DI-GMP PHOSPHODIESTERASE PDEF"/>
    <property type="match status" value="1"/>
</dbReference>
<dbReference type="OrthoDB" id="5894408at2"/>
<protein>
    <submittedName>
        <fullName evidence="5">GGDEF domain-containing protein</fullName>
    </submittedName>
</protein>
<dbReference type="GO" id="GO:0016020">
    <property type="term" value="C:membrane"/>
    <property type="evidence" value="ECO:0007669"/>
    <property type="project" value="InterPro"/>
</dbReference>
<dbReference type="SUPFAM" id="SSF158472">
    <property type="entry name" value="HAMP domain-like"/>
    <property type="match status" value="1"/>
</dbReference>
<name>A0A1V2DRQ1_9GAMM</name>
<dbReference type="Pfam" id="PF16448">
    <property type="entry name" value="LapD_MoxY_N"/>
    <property type="match status" value="1"/>
</dbReference>
<dbReference type="SMART" id="SM00304">
    <property type="entry name" value="HAMP"/>
    <property type="match status" value="1"/>
</dbReference>
<dbReference type="Gene3D" id="3.30.110.200">
    <property type="match status" value="1"/>
</dbReference>
<comment type="caution">
    <text evidence="5">The sequence shown here is derived from an EMBL/GenBank/DDBJ whole genome shotgun (WGS) entry which is preliminary data.</text>
</comment>
<dbReference type="InterPro" id="IPR032244">
    <property type="entry name" value="LapD_MoxY_N"/>
</dbReference>
<dbReference type="SMART" id="SM00267">
    <property type="entry name" value="GGDEF"/>
    <property type="match status" value="1"/>
</dbReference>
<keyword evidence="1" id="KW-1133">Transmembrane helix</keyword>
<reference evidence="5 6" key="1">
    <citation type="submission" date="2016-12" db="EMBL/GenBank/DDBJ databases">
        <title>Marinobacter lutaoensis whole genome sequencing.</title>
        <authorList>
            <person name="Verma A."/>
            <person name="Krishnamurthi S."/>
        </authorList>
    </citation>
    <scope>NUCLEOTIDE SEQUENCE [LARGE SCALE GENOMIC DNA]</scope>
    <source>
        <strain evidence="5 6">T5054</strain>
    </source>
</reference>
<feature type="domain" description="EAL" evidence="2">
    <location>
        <begin position="424"/>
        <end position="669"/>
    </location>
</feature>
<dbReference type="Gene3D" id="6.20.270.20">
    <property type="entry name" value="LapD/MoxY periplasmic domain"/>
    <property type="match status" value="1"/>
</dbReference>
<dbReference type="InterPro" id="IPR001633">
    <property type="entry name" value="EAL_dom"/>
</dbReference>
<dbReference type="Gene3D" id="3.30.70.270">
    <property type="match status" value="1"/>
</dbReference>
<evidence type="ECO:0000256" key="1">
    <source>
        <dbReference type="SAM" id="Phobius"/>
    </source>
</evidence>
<keyword evidence="1" id="KW-0472">Membrane</keyword>
<dbReference type="PANTHER" id="PTHR33121:SF23">
    <property type="entry name" value="CYCLIC DI-GMP PHOSPHODIESTERASE PDEB"/>
    <property type="match status" value="1"/>
</dbReference>